<sequence>MQISTVSYVNLAETRDAVSVASSGGTELKSKDSSLAAVSEAAETESSGRESEQKPSDNASSESSLATELTEQELQQVRKLAARDREVRAHEQAHQSAGGQYTGAASFTYQRGPDGLNYAIGGEVSIDASKVTGDPQATIEKAEVVRRAALAPAEPSAQDRQVAAQASQVKLEAQAELAELRAEASEAATEESEESSKESDESSEAVNTTGRGDATQAASTDEQDEAESSDDDTAESDVQVDDGSLTPEDFSYLLASEIARRNAMAVFENINRDPPKGNLDELV</sequence>
<feature type="compositionally biased region" description="Low complexity" evidence="1">
    <location>
        <begin position="59"/>
        <end position="75"/>
    </location>
</feature>
<keyword evidence="2" id="KW-0378">Hydrolase</keyword>
<dbReference type="Pfam" id="PF12118">
    <property type="entry name" value="SprA-related"/>
    <property type="match status" value="1"/>
</dbReference>
<protein>
    <submittedName>
        <fullName evidence="2">Metalloprotease CJM1_0395 family protein</fullName>
    </submittedName>
</protein>
<feature type="compositionally biased region" description="Acidic residues" evidence="1">
    <location>
        <begin position="221"/>
        <end position="240"/>
    </location>
</feature>
<keyword evidence="3" id="KW-1185">Reference proteome</keyword>
<keyword evidence="2" id="KW-0482">Metalloprotease</keyword>
<keyword evidence="2" id="KW-0645">Protease</keyword>
<feature type="compositionally biased region" description="Basic and acidic residues" evidence="1">
    <location>
        <begin position="81"/>
        <end position="93"/>
    </location>
</feature>
<dbReference type="InterPro" id="IPR021973">
    <property type="entry name" value="SprA-related"/>
</dbReference>
<feature type="compositionally biased region" description="Basic and acidic residues" evidence="1">
    <location>
        <begin position="46"/>
        <end position="55"/>
    </location>
</feature>
<evidence type="ECO:0000256" key="1">
    <source>
        <dbReference type="SAM" id="MobiDB-lite"/>
    </source>
</evidence>
<feature type="region of interest" description="Disordered" evidence="1">
    <location>
        <begin position="177"/>
        <end position="246"/>
    </location>
</feature>
<gene>
    <name evidence="2" type="ORF">ACFOEK_20925</name>
</gene>
<dbReference type="GO" id="GO:0008237">
    <property type="term" value="F:metallopeptidase activity"/>
    <property type="evidence" value="ECO:0007669"/>
    <property type="project" value="UniProtKB-KW"/>
</dbReference>
<dbReference type="Proteomes" id="UP001595476">
    <property type="component" value="Unassembled WGS sequence"/>
</dbReference>
<organism evidence="2 3">
    <name type="scientific">Litoribrevibacter euphylliae</name>
    <dbReference type="NCBI Taxonomy" id="1834034"/>
    <lineage>
        <taxon>Bacteria</taxon>
        <taxon>Pseudomonadati</taxon>
        <taxon>Pseudomonadota</taxon>
        <taxon>Gammaproteobacteria</taxon>
        <taxon>Oceanospirillales</taxon>
        <taxon>Oceanospirillaceae</taxon>
        <taxon>Litoribrevibacter</taxon>
    </lineage>
</organism>
<feature type="compositionally biased region" description="Low complexity" evidence="1">
    <location>
        <begin position="33"/>
        <end position="45"/>
    </location>
</feature>
<feature type="region of interest" description="Disordered" evidence="1">
    <location>
        <begin position="15"/>
        <end position="105"/>
    </location>
</feature>
<proteinExistence type="predicted"/>
<reference evidence="3" key="1">
    <citation type="journal article" date="2019" name="Int. J. Syst. Evol. Microbiol.">
        <title>The Global Catalogue of Microorganisms (GCM) 10K type strain sequencing project: providing services to taxonomists for standard genome sequencing and annotation.</title>
        <authorList>
            <consortium name="The Broad Institute Genomics Platform"/>
            <consortium name="The Broad Institute Genome Sequencing Center for Infectious Disease"/>
            <person name="Wu L."/>
            <person name="Ma J."/>
        </authorList>
    </citation>
    <scope>NUCLEOTIDE SEQUENCE [LARGE SCALE GENOMIC DNA]</scope>
    <source>
        <strain evidence="3">KCTC 52438</strain>
    </source>
</reference>
<dbReference type="RefSeq" id="WP_386723439.1">
    <property type="nucleotide sequence ID" value="NZ_JBHRSZ010000010.1"/>
</dbReference>
<dbReference type="EMBL" id="JBHRSZ010000010">
    <property type="protein sequence ID" value="MFC3153516.1"/>
    <property type="molecule type" value="Genomic_DNA"/>
</dbReference>
<comment type="caution">
    <text evidence="2">The sequence shown here is derived from an EMBL/GenBank/DDBJ whole genome shotgun (WGS) entry which is preliminary data.</text>
</comment>
<accession>A0ABV7HLK3</accession>
<evidence type="ECO:0000313" key="2">
    <source>
        <dbReference type="EMBL" id="MFC3153516.1"/>
    </source>
</evidence>
<feature type="compositionally biased region" description="Polar residues" evidence="1">
    <location>
        <begin position="94"/>
        <end position="105"/>
    </location>
</feature>
<evidence type="ECO:0000313" key="3">
    <source>
        <dbReference type="Proteomes" id="UP001595476"/>
    </source>
</evidence>
<name>A0ABV7HLK3_9GAMM</name>